<protein>
    <submittedName>
        <fullName evidence="3">Uncharacterized protein</fullName>
    </submittedName>
</protein>
<keyword evidence="2" id="KW-0472">Membrane</keyword>
<keyword evidence="4" id="KW-1185">Reference proteome</keyword>
<dbReference type="Proteomes" id="UP001321473">
    <property type="component" value="Unassembled WGS sequence"/>
</dbReference>
<evidence type="ECO:0000256" key="2">
    <source>
        <dbReference type="SAM" id="Phobius"/>
    </source>
</evidence>
<evidence type="ECO:0000313" key="3">
    <source>
        <dbReference type="EMBL" id="KAK8766232.1"/>
    </source>
</evidence>
<feature type="region of interest" description="Disordered" evidence="1">
    <location>
        <begin position="203"/>
        <end position="292"/>
    </location>
</feature>
<dbReference type="AlphaFoldDB" id="A0AAQ4DUU2"/>
<gene>
    <name evidence="3" type="ORF">V5799_006989</name>
</gene>
<feature type="compositionally biased region" description="Basic and acidic residues" evidence="1">
    <location>
        <begin position="232"/>
        <end position="241"/>
    </location>
</feature>
<organism evidence="3 4">
    <name type="scientific">Amblyomma americanum</name>
    <name type="common">Lone star tick</name>
    <dbReference type="NCBI Taxonomy" id="6943"/>
    <lineage>
        <taxon>Eukaryota</taxon>
        <taxon>Metazoa</taxon>
        <taxon>Ecdysozoa</taxon>
        <taxon>Arthropoda</taxon>
        <taxon>Chelicerata</taxon>
        <taxon>Arachnida</taxon>
        <taxon>Acari</taxon>
        <taxon>Parasitiformes</taxon>
        <taxon>Ixodida</taxon>
        <taxon>Ixodoidea</taxon>
        <taxon>Ixodidae</taxon>
        <taxon>Amblyomminae</taxon>
        <taxon>Amblyomma</taxon>
    </lineage>
</organism>
<evidence type="ECO:0000313" key="4">
    <source>
        <dbReference type="Proteomes" id="UP001321473"/>
    </source>
</evidence>
<evidence type="ECO:0000256" key="1">
    <source>
        <dbReference type="SAM" id="MobiDB-lite"/>
    </source>
</evidence>
<feature type="compositionally biased region" description="Polar residues" evidence="1">
    <location>
        <begin position="282"/>
        <end position="292"/>
    </location>
</feature>
<accession>A0AAQ4DUU2</accession>
<reference evidence="3 4" key="1">
    <citation type="journal article" date="2023" name="Arcadia Sci">
        <title>De novo assembly of a long-read Amblyomma americanum tick genome.</title>
        <authorList>
            <person name="Chou S."/>
            <person name="Poskanzer K.E."/>
            <person name="Rollins M."/>
            <person name="Thuy-Boun P.S."/>
        </authorList>
    </citation>
    <scope>NUCLEOTIDE SEQUENCE [LARGE SCALE GENOMIC DNA]</scope>
    <source>
        <strain evidence="3">F_SG_1</strain>
        <tissue evidence="3">Salivary glands</tissue>
    </source>
</reference>
<sequence length="292" mass="31721">MKTPSSSDKIERSAPQQPTLWDQQCIDYTIAPQVQNAAEVFPCGSAAPMVSLQEPLDNYPLVNNNQLANNEFAHLEATDSAAPFGGQQPTVYPDQQSSSVWPTSFREYMYKAGHRRRSSVEEGTASDASGKSRRKQLSKRVDHIFLSMIFMVLIGLLAVTLLISIALYKTSRDQSAGDRIDKGLELAGTTTVIPQDIVVILKTRTRSSPSEPAETSPKTNYPEYTETFGPDKGTRYPRPPETEEDSTSLMTEEGTESSWTALVASDAPTSPGGSDDGSTSAYASQGDDTSAH</sequence>
<feature type="compositionally biased region" description="Low complexity" evidence="1">
    <location>
        <begin position="265"/>
        <end position="281"/>
    </location>
</feature>
<comment type="caution">
    <text evidence="3">The sequence shown here is derived from an EMBL/GenBank/DDBJ whole genome shotgun (WGS) entry which is preliminary data.</text>
</comment>
<keyword evidence="2" id="KW-1133">Transmembrane helix</keyword>
<name>A0AAQ4DUU2_AMBAM</name>
<keyword evidence="2" id="KW-0812">Transmembrane</keyword>
<dbReference type="EMBL" id="JARKHS020026553">
    <property type="protein sequence ID" value="KAK8766232.1"/>
    <property type="molecule type" value="Genomic_DNA"/>
</dbReference>
<proteinExistence type="predicted"/>
<feature type="transmembrane region" description="Helical" evidence="2">
    <location>
        <begin position="144"/>
        <end position="168"/>
    </location>
</feature>